<evidence type="ECO:0000259" key="2">
    <source>
        <dbReference type="Pfam" id="PF11795"/>
    </source>
</evidence>
<evidence type="ECO:0000259" key="1">
    <source>
        <dbReference type="Pfam" id="PF09983"/>
    </source>
</evidence>
<dbReference type="EMBL" id="CP002198">
    <property type="protein sequence ID" value="ADN13774.1"/>
    <property type="molecule type" value="Genomic_DNA"/>
</dbReference>
<dbReference type="KEGG" id="cyj:Cyan7822_1787"/>
<proteinExistence type="predicted"/>
<feature type="domain" description="Wadjet protein JetD C-terminal" evidence="1">
    <location>
        <begin position="208"/>
        <end position="378"/>
    </location>
</feature>
<evidence type="ECO:0008006" key="5">
    <source>
        <dbReference type="Google" id="ProtNLM"/>
    </source>
</evidence>
<dbReference type="InterPro" id="IPR024537">
    <property type="entry name" value="DUF3322"/>
</dbReference>
<evidence type="ECO:0000313" key="4">
    <source>
        <dbReference type="Proteomes" id="UP000008206"/>
    </source>
</evidence>
<dbReference type="InterPro" id="IPR024534">
    <property type="entry name" value="JetD_C"/>
</dbReference>
<evidence type="ECO:0000313" key="3">
    <source>
        <dbReference type="EMBL" id="ADN13774.1"/>
    </source>
</evidence>
<dbReference type="RefSeq" id="WP_013321881.1">
    <property type="nucleotide sequence ID" value="NC_014501.1"/>
</dbReference>
<dbReference type="HOGENOM" id="CLU_054007_1_0_3"/>
<organism evidence="3 4">
    <name type="scientific">Gloeothece verrucosa (strain PCC 7822)</name>
    <name type="common">Cyanothece sp. (strain PCC 7822)</name>
    <dbReference type="NCBI Taxonomy" id="497965"/>
    <lineage>
        <taxon>Bacteria</taxon>
        <taxon>Bacillati</taxon>
        <taxon>Cyanobacteriota</taxon>
        <taxon>Cyanophyceae</taxon>
        <taxon>Oscillatoriophycideae</taxon>
        <taxon>Chroococcales</taxon>
        <taxon>Aphanothecaceae</taxon>
        <taxon>Gloeothece</taxon>
        <taxon>Gloeothece verrucosa</taxon>
    </lineage>
</organism>
<dbReference type="STRING" id="497965.Cyan7822_1787"/>
<reference evidence="4" key="1">
    <citation type="journal article" date="2011" name="MBio">
        <title>Novel metabolic attributes of the genus Cyanothece, comprising a group of unicellular nitrogen-fixing Cyanobacteria.</title>
        <authorList>
            <person name="Bandyopadhyay A."/>
            <person name="Elvitigala T."/>
            <person name="Welsh E."/>
            <person name="Stockel J."/>
            <person name="Liberton M."/>
            <person name="Min H."/>
            <person name="Sherman L.A."/>
            <person name="Pakrasi H.B."/>
        </authorList>
    </citation>
    <scope>NUCLEOTIDE SEQUENCE [LARGE SCALE GENOMIC DNA]</scope>
    <source>
        <strain evidence="4">PCC 7822</strain>
    </source>
</reference>
<name>E0U8M8_GLOV7</name>
<dbReference type="OrthoDB" id="322908at2"/>
<dbReference type="Pfam" id="PF11795">
    <property type="entry name" value="DUF3322"/>
    <property type="match status" value="1"/>
</dbReference>
<dbReference type="PIRSF" id="PIRSF028408">
    <property type="entry name" value="UCP028408"/>
    <property type="match status" value="1"/>
</dbReference>
<dbReference type="AlphaFoldDB" id="E0U8M8"/>
<dbReference type="Pfam" id="PF09983">
    <property type="entry name" value="JetD_C"/>
    <property type="match status" value="1"/>
</dbReference>
<keyword evidence="4" id="KW-1185">Reference proteome</keyword>
<sequence>MINPSEIKKKAERLYPDLLKAVVKAECFFPKDFPIGTLPKDFIALRNEVIVLIEQSKQTLGYGYNLELKTRNTHKYGHQSLPERITIETEIDYLKFINKEKELTQFKRDIELIRLKVPELENWIYDNPLKVIQHTEKWEDLLKVCQYFQKNPRPNLYIRELPIQVHTKFIEENQTIIRSLLENILPPDALQSVESPKEHSFEKRFYLKYREPLIRLRILDNSIKKIYKFPISDFQTPISEFRELNFQPHRFIITENLMNFLTLPPLINTCAIWGGGYAVQALKSVSWLADCPLFYWGDLDTHGFEILSQFRGYFPHTVSVMMDEQTFKSFEEFTVSGVTSKIENIPHLTAEEYHLYVYLKQHQKRLEQERISQNFVNEYLQNLFK</sequence>
<dbReference type="InterPro" id="IPR014544">
    <property type="entry name" value="UCP028408"/>
</dbReference>
<dbReference type="Proteomes" id="UP000008206">
    <property type="component" value="Chromosome"/>
</dbReference>
<dbReference type="eggNOG" id="COG4924">
    <property type="taxonomic scope" value="Bacteria"/>
</dbReference>
<protein>
    <recommendedName>
        <fullName evidence="5">Wadjet protein JetD C-terminal domain-containing protein</fullName>
    </recommendedName>
</protein>
<gene>
    <name evidence="3" type="ordered locus">Cyan7822_1787</name>
</gene>
<feature type="domain" description="DUF3322" evidence="2">
    <location>
        <begin position="4"/>
        <end position="181"/>
    </location>
</feature>
<accession>E0U8M8</accession>